<dbReference type="AlphaFoldDB" id="E7QS56"/>
<dbReference type="STRING" id="797209.GCA_000376445_00309"/>
<dbReference type="PATRIC" id="fig|797209.4.peg.1623"/>
<evidence type="ECO:0000313" key="3">
    <source>
        <dbReference type="EMBL" id="SHK11632.1"/>
    </source>
</evidence>
<reference evidence="3" key="2">
    <citation type="submission" date="2016-11" db="EMBL/GenBank/DDBJ databases">
        <authorList>
            <person name="Jaros S."/>
            <person name="Januszkiewicz K."/>
            <person name="Wedrychowicz H."/>
        </authorList>
    </citation>
    <scope>NUCLEOTIDE SEQUENCE [LARGE SCALE GENOMIC DNA]</scope>
    <source>
        <strain evidence="3">DX253</strain>
    </source>
</reference>
<accession>E7QS56</accession>
<reference evidence="5" key="3">
    <citation type="submission" date="2016-11" db="EMBL/GenBank/DDBJ databases">
        <authorList>
            <person name="Varghese N."/>
            <person name="Submissions S."/>
        </authorList>
    </citation>
    <scope>NUCLEOTIDE SEQUENCE [LARGE SCALE GENOMIC DNA]</scope>
    <source>
        <strain evidence="5">DX253</strain>
    </source>
</reference>
<feature type="transmembrane region" description="Helical" evidence="1">
    <location>
        <begin position="20"/>
        <end position="46"/>
    </location>
</feature>
<dbReference type="Proteomes" id="UP000184203">
    <property type="component" value="Unassembled WGS sequence"/>
</dbReference>
<dbReference type="EMBL" id="AEMG01000006">
    <property type="protein sequence ID" value="EFW92825.1"/>
    <property type="molecule type" value="Genomic_DNA"/>
</dbReference>
<proteinExistence type="predicted"/>
<evidence type="ECO:0000313" key="4">
    <source>
        <dbReference type="Proteomes" id="UP000003751"/>
    </source>
</evidence>
<keyword evidence="1" id="KW-0472">Membrane</keyword>
<dbReference type="EMBL" id="FRAN01000001">
    <property type="protein sequence ID" value="SHK11632.1"/>
    <property type="molecule type" value="Genomic_DNA"/>
</dbReference>
<feature type="transmembrane region" description="Helical" evidence="1">
    <location>
        <begin position="87"/>
        <end position="108"/>
    </location>
</feature>
<dbReference type="Proteomes" id="UP000003751">
    <property type="component" value="Unassembled WGS sequence"/>
</dbReference>
<name>E7QS56_HALPU</name>
<gene>
    <name evidence="3" type="ORF">SAMN05444342_0631</name>
    <name evidence="2" type="ORF">ZOD2009_08144</name>
</gene>
<reference evidence="2 4" key="1">
    <citation type="journal article" date="2014" name="ISME J.">
        <title>Trehalose/2-sulfotrehalose biosynthesis and glycine-betaine uptake are widely spread mechanisms for osmoadaptation in the Halobacteriales.</title>
        <authorList>
            <person name="Youssef N.H."/>
            <person name="Savage-Ashlock K.N."/>
            <person name="McCully A.L."/>
            <person name="Luedtke B."/>
            <person name="Shaw E.I."/>
            <person name="Hoff W.D."/>
            <person name="Elshahed M.S."/>
        </authorList>
    </citation>
    <scope>NUCLEOTIDE SEQUENCE [LARGE SCALE GENOMIC DNA]</scope>
    <source>
        <strain evidence="2 4">DX253</strain>
    </source>
</reference>
<keyword evidence="5" id="KW-1185">Reference proteome</keyword>
<evidence type="ECO:0000313" key="5">
    <source>
        <dbReference type="Proteomes" id="UP000184203"/>
    </source>
</evidence>
<dbReference type="eggNOG" id="arCOG11494">
    <property type="taxonomic scope" value="Archaea"/>
</dbReference>
<keyword evidence="1" id="KW-0812">Transmembrane</keyword>
<organism evidence="2 4">
    <name type="scientific">Haladaptatus paucihalophilus DX253</name>
    <dbReference type="NCBI Taxonomy" id="797209"/>
    <lineage>
        <taxon>Archaea</taxon>
        <taxon>Methanobacteriati</taxon>
        <taxon>Methanobacteriota</taxon>
        <taxon>Stenosarchaea group</taxon>
        <taxon>Halobacteria</taxon>
        <taxon>Halobacteriales</taxon>
        <taxon>Haladaptataceae</taxon>
        <taxon>Haladaptatus</taxon>
    </lineage>
</organism>
<feature type="transmembrane region" description="Helical" evidence="1">
    <location>
        <begin position="58"/>
        <end position="81"/>
    </location>
</feature>
<evidence type="ECO:0000313" key="2">
    <source>
        <dbReference type="EMBL" id="EFW92825.1"/>
    </source>
</evidence>
<dbReference type="RefSeq" id="WP_007978732.1">
    <property type="nucleotide sequence ID" value="NZ_AEMG01000006.1"/>
</dbReference>
<sequence>MSRLNRLDALRANPTARLSFVAVGAVVGLALAWTHWLGLLVGGALISIPALTPKRGVLAGFGFGVLALLLFSGLLALHGSFSHALGMGQITALTAAIPLVLGTVGGLARSLA</sequence>
<protein>
    <submittedName>
        <fullName evidence="2">Uncharacterized protein</fullName>
    </submittedName>
</protein>
<keyword evidence="1" id="KW-1133">Transmembrane helix</keyword>
<evidence type="ECO:0000256" key="1">
    <source>
        <dbReference type="SAM" id="Phobius"/>
    </source>
</evidence>